<keyword evidence="5 11" id="KW-0460">Magnesium</keyword>
<evidence type="ECO:0008006" key="14">
    <source>
        <dbReference type="Google" id="ProtNLM"/>
    </source>
</evidence>
<evidence type="ECO:0000256" key="4">
    <source>
        <dbReference type="ARBA" id="ARBA00022741"/>
    </source>
</evidence>
<protein>
    <recommendedName>
        <fullName evidence="14">G-protein alpha subunit</fullName>
    </recommendedName>
</protein>
<dbReference type="Gene3D" id="1.10.400.10">
    <property type="entry name" value="GI Alpha 1, domain 2-like"/>
    <property type="match status" value="1"/>
</dbReference>
<evidence type="ECO:0000313" key="13">
    <source>
        <dbReference type="Proteomes" id="UP000218231"/>
    </source>
</evidence>
<dbReference type="PROSITE" id="PS51882">
    <property type="entry name" value="G_ALPHA"/>
    <property type="match status" value="1"/>
</dbReference>
<dbReference type="SUPFAM" id="SSF47895">
    <property type="entry name" value="Transducin (alpha subunit), insertion domain"/>
    <property type="match status" value="1"/>
</dbReference>
<evidence type="ECO:0000256" key="5">
    <source>
        <dbReference type="ARBA" id="ARBA00022842"/>
    </source>
</evidence>
<dbReference type="InterPro" id="IPR027417">
    <property type="entry name" value="P-loop_NTPase"/>
</dbReference>
<comment type="subunit">
    <text evidence="1">G proteins are composed of 3 units; alpha, beta and gamma. The alpha chain contains the guanine nucleotide binding site.</text>
</comment>
<keyword evidence="6 10" id="KW-0342">GTP-binding</keyword>
<feature type="binding site" evidence="10">
    <location>
        <begin position="146"/>
        <end position="152"/>
    </location>
    <ligand>
        <name>GTP</name>
        <dbReference type="ChEBI" id="CHEBI:37565"/>
    </ligand>
</feature>
<accession>A0A2A2KDN9</accession>
<dbReference type="GO" id="GO:0001664">
    <property type="term" value="F:G protein-coupled receptor binding"/>
    <property type="evidence" value="ECO:0007669"/>
    <property type="project" value="TreeGrafter"/>
</dbReference>
<feature type="binding site" evidence="10">
    <location>
        <position position="289"/>
    </location>
    <ligand>
        <name>GTP</name>
        <dbReference type="ChEBI" id="CHEBI:37565"/>
    </ligand>
</feature>
<dbReference type="FunFam" id="3.40.50.300:FF:000692">
    <property type="entry name" value="Guanine nucleotide-binding protein subunit alpha"/>
    <property type="match status" value="1"/>
</dbReference>
<keyword evidence="7" id="KW-0564">Palmitate</keyword>
<dbReference type="GO" id="GO:0005737">
    <property type="term" value="C:cytoplasm"/>
    <property type="evidence" value="ECO:0007669"/>
    <property type="project" value="TreeGrafter"/>
</dbReference>
<dbReference type="GO" id="GO:0046872">
    <property type="term" value="F:metal ion binding"/>
    <property type="evidence" value="ECO:0007669"/>
    <property type="project" value="UniProtKB-KW"/>
</dbReference>
<proteinExistence type="predicted"/>
<keyword evidence="3 11" id="KW-0479">Metal-binding</keyword>
<feature type="binding site" evidence="10">
    <location>
        <begin position="232"/>
        <end position="235"/>
    </location>
    <ligand>
        <name>GTP</name>
        <dbReference type="ChEBI" id="CHEBI:37565"/>
    </ligand>
</feature>
<organism evidence="12 13">
    <name type="scientific">Diploscapter pachys</name>
    <dbReference type="NCBI Taxonomy" id="2018661"/>
    <lineage>
        <taxon>Eukaryota</taxon>
        <taxon>Metazoa</taxon>
        <taxon>Ecdysozoa</taxon>
        <taxon>Nematoda</taxon>
        <taxon>Chromadorea</taxon>
        <taxon>Rhabditida</taxon>
        <taxon>Rhabditina</taxon>
        <taxon>Rhabditomorpha</taxon>
        <taxon>Rhabditoidea</taxon>
        <taxon>Rhabditidae</taxon>
        <taxon>Diploscapter</taxon>
    </lineage>
</organism>
<gene>
    <name evidence="12" type="ORF">WR25_16668</name>
</gene>
<keyword evidence="2" id="KW-0519">Myristate</keyword>
<keyword evidence="13" id="KW-1185">Reference proteome</keyword>
<dbReference type="OrthoDB" id="5817230at2759"/>
<dbReference type="Gene3D" id="3.40.50.300">
    <property type="entry name" value="P-loop containing nucleotide triphosphate hydrolases"/>
    <property type="match status" value="1"/>
</dbReference>
<feature type="binding site" evidence="10">
    <location>
        <begin position="42"/>
        <end position="47"/>
    </location>
    <ligand>
        <name>GTP</name>
        <dbReference type="ChEBI" id="CHEBI:37565"/>
    </ligand>
</feature>
<evidence type="ECO:0000256" key="9">
    <source>
        <dbReference type="ARBA" id="ARBA00023288"/>
    </source>
</evidence>
<dbReference type="GO" id="GO:0003924">
    <property type="term" value="F:GTPase activity"/>
    <property type="evidence" value="ECO:0007669"/>
    <property type="project" value="InterPro"/>
</dbReference>
<dbReference type="CDD" id="cd00066">
    <property type="entry name" value="G-alpha"/>
    <property type="match status" value="1"/>
</dbReference>
<comment type="caution">
    <text evidence="12">The sequence shown here is derived from an EMBL/GenBank/DDBJ whole genome shotgun (WGS) entry which is preliminary data.</text>
</comment>
<evidence type="ECO:0000256" key="6">
    <source>
        <dbReference type="ARBA" id="ARBA00023134"/>
    </source>
</evidence>
<dbReference type="SUPFAM" id="SSF52540">
    <property type="entry name" value="P-loop containing nucleoside triphosphate hydrolases"/>
    <property type="match status" value="1"/>
</dbReference>
<dbReference type="GO" id="GO:0007188">
    <property type="term" value="P:adenylate cyclase-modulating G protein-coupled receptor signaling pathway"/>
    <property type="evidence" value="ECO:0007669"/>
    <property type="project" value="TreeGrafter"/>
</dbReference>
<dbReference type="PANTHER" id="PTHR10218">
    <property type="entry name" value="GTP-BINDING PROTEIN ALPHA SUBUNIT"/>
    <property type="match status" value="1"/>
</dbReference>
<dbReference type="EMBL" id="LIAE01008888">
    <property type="protein sequence ID" value="PAV71982.1"/>
    <property type="molecule type" value="Genomic_DNA"/>
</dbReference>
<dbReference type="AlphaFoldDB" id="A0A2A2KDN9"/>
<evidence type="ECO:0000256" key="7">
    <source>
        <dbReference type="ARBA" id="ARBA00023139"/>
    </source>
</evidence>
<reference evidence="12 13" key="1">
    <citation type="journal article" date="2017" name="Curr. Biol.">
        <title>Genome architecture and evolution of a unichromosomal asexual nematode.</title>
        <authorList>
            <person name="Fradin H."/>
            <person name="Zegar C."/>
            <person name="Gutwein M."/>
            <person name="Lucas J."/>
            <person name="Kovtun M."/>
            <person name="Corcoran D."/>
            <person name="Baugh L.R."/>
            <person name="Kiontke K."/>
            <person name="Gunsalus K."/>
            <person name="Fitch D.H."/>
            <person name="Piano F."/>
        </authorList>
    </citation>
    <scope>NUCLEOTIDE SEQUENCE [LARGE SCALE GENOMIC DNA]</scope>
    <source>
        <strain evidence="12">PF1309</strain>
    </source>
</reference>
<dbReference type="Proteomes" id="UP000218231">
    <property type="component" value="Unassembled WGS sequence"/>
</dbReference>
<keyword evidence="9" id="KW-0449">Lipoprotein</keyword>
<dbReference type="PRINTS" id="PR00318">
    <property type="entry name" value="GPROTEINA"/>
</dbReference>
<sequence>MGNCDSQAAALSKKNREINEEIENDKKEEENVIKLLLLGAGESGKSTILKQMKIIHDNGFTQDEAEEKRNVVYANTVQAMGALLDGMNKLKLIFSNKQCQEYAIKIRTTLERKEEFRPFTEEVFDFFDALNRVNEPNYIPSEQDILHTRTATMGVIEVSFNMKGKHWRSQRKKWIFVFDDVKAMIYVASLSEYDQVLLEDNQTNRMIESIQLFKQVINNRYFTQTSVILFLNKKDLFEEKIEHGRSLKLCFETYMGDNTYDDAVAFIEKQYVDTNENKDKNVYVHQTCATDTSQVQFVLDSVLDTILSTKLKGCGLY</sequence>
<dbReference type="SMART" id="SM00275">
    <property type="entry name" value="G_alpha"/>
    <property type="match status" value="1"/>
</dbReference>
<dbReference type="GO" id="GO:0005834">
    <property type="term" value="C:heterotrimeric G-protein complex"/>
    <property type="evidence" value="ECO:0007669"/>
    <property type="project" value="TreeGrafter"/>
</dbReference>
<dbReference type="InterPro" id="IPR011025">
    <property type="entry name" value="GproteinA_insert"/>
</dbReference>
<evidence type="ECO:0000256" key="11">
    <source>
        <dbReference type="PIRSR" id="PIRSR601019-2"/>
    </source>
</evidence>
<keyword evidence="4 10" id="KW-0547">Nucleotide-binding</keyword>
<dbReference type="STRING" id="2018661.A0A2A2KDN9"/>
<dbReference type="PANTHER" id="PTHR10218:SF232">
    <property type="entry name" value="GUANINE NUCLEOTIDE-BINDING PROTEIN ALPHA-1 SUBUNIT"/>
    <property type="match status" value="1"/>
</dbReference>
<evidence type="ECO:0000313" key="12">
    <source>
        <dbReference type="EMBL" id="PAV71982.1"/>
    </source>
</evidence>
<feature type="binding site" evidence="11">
    <location>
        <position position="46"/>
    </location>
    <ligand>
        <name>Mg(2+)</name>
        <dbReference type="ChEBI" id="CHEBI:18420"/>
    </ligand>
</feature>
<evidence type="ECO:0000256" key="2">
    <source>
        <dbReference type="ARBA" id="ARBA00022707"/>
    </source>
</evidence>
<name>A0A2A2KDN9_9BILA</name>
<evidence type="ECO:0000256" key="10">
    <source>
        <dbReference type="PIRSR" id="PIRSR601019-1"/>
    </source>
</evidence>
<keyword evidence="8" id="KW-0807">Transducer</keyword>
<dbReference type="GO" id="GO:0005525">
    <property type="term" value="F:GTP binding"/>
    <property type="evidence" value="ECO:0007669"/>
    <property type="project" value="UniProtKB-KW"/>
</dbReference>
<evidence type="ECO:0000256" key="3">
    <source>
        <dbReference type="ARBA" id="ARBA00022723"/>
    </source>
</evidence>
<dbReference type="Pfam" id="PF00503">
    <property type="entry name" value="G-alpha"/>
    <property type="match status" value="1"/>
</dbReference>
<dbReference type="FunFam" id="3.40.50.300:FF:002307">
    <property type="entry name" value="Guanine nucleotide-binding protein G(k) subunit alpha"/>
    <property type="match status" value="1"/>
</dbReference>
<dbReference type="GO" id="GO:0007010">
    <property type="term" value="P:cytoskeleton organization"/>
    <property type="evidence" value="ECO:0007669"/>
    <property type="project" value="UniProtKB-ARBA"/>
</dbReference>
<evidence type="ECO:0000256" key="8">
    <source>
        <dbReference type="ARBA" id="ARBA00023224"/>
    </source>
</evidence>
<dbReference type="GO" id="GO:0031683">
    <property type="term" value="F:G-protein beta/gamma-subunit complex binding"/>
    <property type="evidence" value="ECO:0007669"/>
    <property type="project" value="InterPro"/>
</dbReference>
<feature type="binding site" evidence="11">
    <location>
        <position position="152"/>
    </location>
    <ligand>
        <name>Mg(2+)</name>
        <dbReference type="ChEBI" id="CHEBI:18420"/>
    </ligand>
</feature>
<evidence type="ECO:0000256" key="1">
    <source>
        <dbReference type="ARBA" id="ARBA00011356"/>
    </source>
</evidence>
<dbReference type="InterPro" id="IPR001019">
    <property type="entry name" value="Gprotein_alpha_su"/>
</dbReference>